<comment type="caution">
    <text evidence="1">The sequence shown here is derived from an EMBL/GenBank/DDBJ whole genome shotgun (WGS) entry which is preliminary data.</text>
</comment>
<name>A0AAV4W454_9ARAC</name>
<reference evidence="1 2" key="1">
    <citation type="submission" date="2021-06" db="EMBL/GenBank/DDBJ databases">
        <title>Caerostris darwini draft genome.</title>
        <authorList>
            <person name="Kono N."/>
            <person name="Arakawa K."/>
        </authorList>
    </citation>
    <scope>NUCLEOTIDE SEQUENCE [LARGE SCALE GENOMIC DNA]</scope>
</reference>
<dbReference type="EMBL" id="BPLQ01014004">
    <property type="protein sequence ID" value="GIY76413.1"/>
    <property type="molecule type" value="Genomic_DNA"/>
</dbReference>
<evidence type="ECO:0000313" key="2">
    <source>
        <dbReference type="Proteomes" id="UP001054837"/>
    </source>
</evidence>
<dbReference type="Proteomes" id="UP001054837">
    <property type="component" value="Unassembled WGS sequence"/>
</dbReference>
<accession>A0AAV4W454</accession>
<organism evidence="1 2">
    <name type="scientific">Caerostris darwini</name>
    <dbReference type="NCBI Taxonomy" id="1538125"/>
    <lineage>
        <taxon>Eukaryota</taxon>
        <taxon>Metazoa</taxon>
        <taxon>Ecdysozoa</taxon>
        <taxon>Arthropoda</taxon>
        <taxon>Chelicerata</taxon>
        <taxon>Arachnida</taxon>
        <taxon>Araneae</taxon>
        <taxon>Araneomorphae</taxon>
        <taxon>Entelegynae</taxon>
        <taxon>Araneoidea</taxon>
        <taxon>Araneidae</taxon>
        <taxon>Caerostris</taxon>
    </lineage>
</organism>
<keyword evidence="2" id="KW-1185">Reference proteome</keyword>
<proteinExistence type="predicted"/>
<gene>
    <name evidence="1" type="ORF">CDAR_622381</name>
</gene>
<evidence type="ECO:0000313" key="1">
    <source>
        <dbReference type="EMBL" id="GIY76413.1"/>
    </source>
</evidence>
<dbReference type="AlphaFoldDB" id="A0AAV4W454"/>
<protein>
    <submittedName>
        <fullName evidence="1">Uncharacterized protein</fullName>
    </submittedName>
</protein>
<sequence length="138" mass="15754">MPRGIPLRKYIRREDELVLTRPVSIDGHVRSQRPVTNEHSLLFVPSNISQASRCSKVTVQNRMMKTGLLWRLLLARELIWKLNSHESIIGHCRSGAVGLMAYFGSIKGRGALSVHKQFKIWRKLPKLFMCNTAEGFAI</sequence>